<reference evidence="1 2" key="1">
    <citation type="submission" date="2015-09" db="EMBL/GenBank/DDBJ databases">
        <title>Draft genome of the parasitic nematode Teladorsagia circumcincta isolate WARC Sus (inbred).</title>
        <authorList>
            <person name="Mitreva M."/>
        </authorList>
    </citation>
    <scope>NUCLEOTIDE SEQUENCE [LARGE SCALE GENOMIC DNA]</scope>
    <source>
        <strain evidence="1 2">S</strain>
    </source>
</reference>
<proteinExistence type="predicted"/>
<dbReference type="InterPro" id="IPR043137">
    <property type="entry name" value="GGT_ssub_C"/>
</dbReference>
<accession>A0A2G9V2U8</accession>
<name>A0A2G9V2U8_TELCI</name>
<dbReference type="AlphaFoldDB" id="A0A2G9V2U8"/>
<organism evidence="1 2">
    <name type="scientific">Teladorsagia circumcincta</name>
    <name type="common">Brown stomach worm</name>
    <name type="synonym">Ostertagia circumcincta</name>
    <dbReference type="NCBI Taxonomy" id="45464"/>
    <lineage>
        <taxon>Eukaryota</taxon>
        <taxon>Metazoa</taxon>
        <taxon>Ecdysozoa</taxon>
        <taxon>Nematoda</taxon>
        <taxon>Chromadorea</taxon>
        <taxon>Rhabditida</taxon>
        <taxon>Rhabditina</taxon>
        <taxon>Rhabditomorpha</taxon>
        <taxon>Strongyloidea</taxon>
        <taxon>Trichostrongylidae</taxon>
        <taxon>Teladorsagia</taxon>
    </lineage>
</organism>
<dbReference type="OrthoDB" id="1081007at2759"/>
<dbReference type="Gene3D" id="3.60.20.40">
    <property type="match status" value="1"/>
</dbReference>
<gene>
    <name evidence="1" type="ORF">TELCIR_01119</name>
</gene>
<evidence type="ECO:0000313" key="2">
    <source>
        <dbReference type="Proteomes" id="UP000230423"/>
    </source>
</evidence>
<evidence type="ECO:0000313" key="1">
    <source>
        <dbReference type="EMBL" id="PIO76821.1"/>
    </source>
</evidence>
<keyword evidence="2" id="KW-1185">Reference proteome</keyword>
<dbReference type="Proteomes" id="UP000230423">
    <property type="component" value="Unassembled WGS sequence"/>
</dbReference>
<dbReference type="EMBL" id="KZ345028">
    <property type="protein sequence ID" value="PIO76821.1"/>
    <property type="molecule type" value="Genomic_DNA"/>
</dbReference>
<sequence>MSSQSPLIIFDKTPGKKAKAYLTELASRGHVLKRVQNLTVVTAAEKAADGQLYANSDFRKGEESSPAGY</sequence>
<protein>
    <submittedName>
        <fullName evidence="1">Uncharacterized protein</fullName>
    </submittedName>
</protein>